<dbReference type="InterPro" id="IPR038765">
    <property type="entry name" value="Papain-like_cys_pep_sf"/>
</dbReference>
<comment type="similarity">
    <text evidence="1">Belongs to the peptidase C48 family.</text>
</comment>
<dbReference type="Pfam" id="PF18802">
    <property type="entry name" value="CxC1"/>
    <property type="match status" value="1"/>
</dbReference>
<evidence type="ECO:0000256" key="4">
    <source>
        <dbReference type="SAM" id="MobiDB-lite"/>
    </source>
</evidence>
<dbReference type="InterPro" id="IPR041320">
    <property type="entry name" value="CxC1"/>
</dbReference>
<name>A0A284R4R9_ARMOS</name>
<dbReference type="GO" id="GO:0006508">
    <property type="term" value="P:proteolysis"/>
    <property type="evidence" value="ECO:0007669"/>
    <property type="project" value="UniProtKB-KW"/>
</dbReference>
<feature type="region of interest" description="Disordered" evidence="4">
    <location>
        <begin position="1036"/>
        <end position="1059"/>
    </location>
</feature>
<evidence type="ECO:0000259" key="5">
    <source>
        <dbReference type="PROSITE" id="PS50600"/>
    </source>
</evidence>
<dbReference type="SUPFAM" id="SSF54001">
    <property type="entry name" value="Cysteine proteinases"/>
    <property type="match status" value="1"/>
</dbReference>
<feature type="region of interest" description="Disordered" evidence="4">
    <location>
        <begin position="42"/>
        <end position="113"/>
    </location>
</feature>
<dbReference type="PANTHER" id="PTHR33096">
    <property type="entry name" value="CXC2 DOMAIN-CONTAINING PROTEIN"/>
    <property type="match status" value="1"/>
</dbReference>
<dbReference type="OrthoDB" id="3253684at2759"/>
<keyword evidence="7" id="KW-1185">Reference proteome</keyword>
<proteinExistence type="inferred from homology"/>
<evidence type="ECO:0000313" key="7">
    <source>
        <dbReference type="Proteomes" id="UP000219338"/>
    </source>
</evidence>
<accession>A0A284R4R9</accession>
<keyword evidence="2" id="KW-0645">Protease</keyword>
<dbReference type="PANTHER" id="PTHR33096:SF1">
    <property type="entry name" value="CXC1-LIKE CYSTEINE CLUSTER ASSOCIATED WITH KDZ TRANSPOSASES DOMAIN-CONTAINING PROTEIN"/>
    <property type="match status" value="1"/>
</dbReference>
<evidence type="ECO:0000256" key="3">
    <source>
        <dbReference type="ARBA" id="ARBA00022801"/>
    </source>
</evidence>
<dbReference type="InterPro" id="IPR040521">
    <property type="entry name" value="KDZ"/>
</dbReference>
<dbReference type="EMBL" id="FUEG01000004">
    <property type="protein sequence ID" value="SJL03719.1"/>
    <property type="molecule type" value="Genomic_DNA"/>
</dbReference>
<dbReference type="STRING" id="47428.A0A284R4R9"/>
<sequence length="1326" mass="149346">MSWTLKLSPVKRKRDRKDPAKRVGDAAYDYARLSLLKRVREAEERARQQVASGSVDAADDEGDGWESDNEASGSKLDVEVEVPQAHDPEDSEDERPNMDTPTPTKPRRTQPSGYTQNLYRDWRALLPHLVRPLASFQKRSALDIGPPPLLCSTGTCANFHEQRSVLCLYWNYFETRTFEYCRLHTESLPVILVENGLFPTSPREPRVAVSIDLLSLYQSLLEHSGTSNSAFCSALQDFYVSRGFWMLDAKGAPMQEPFRRGFGYATKWYGCVKLALEDEIDSMLSNSRVKIPDSFAAPDGIQPSTPTINVDNGSAYTSPAHGNRVSITLTRGRCSDLLQQRCPACFSGTRFGRGFSEGGDVHVAVDCNFNQRHRTSAGDCPHFYDPRYILSKHEVDEAGVRIEIARNAGTKKNYSPKIPDIAVDEDEKSFEAADEKKEKTHGGRYDDTGLAALVCRHDVPLFLANVDTPGEQQKYAVALIDKLASHLPAAASIAVLYDIGCVMDRSVNLYDIFPPTLTERLIFATSAMHSYGHQWACQLVYNPRLMAGLGLTDGEGVERFWSRLRRLIGITRSSARRQRLYLLDRQAAFTAKAIREDLGGWIRRKVKEGVEKKGAKARADLESCGKPVHFLRQQWEDQRQVQTSIRSHAPARLKKELDAVLTLQAHADTVQSAIQATQTALKSSLTTVSHPNFDLSQLSYVHQQLCNQIDQLYASLNVGQSFPELASLDVTFVQTLLLAHDLKMNIRKRAIGTFFEWDRLDQATGGREQALGTKLHQQTRKSISRRKPALLAAIRKFNGYVGELEQLATEKNIQFPLPRRLSTDLAHLRNDDDLMQDVWMQAVPTEPPAWLVDANVRQGIRAVLKLDRCLEERRRLGREADNLLSWFERELIALQISLQSIEADSPFLFPLQRRYEQTCALQHQWKNPLVSDRRWHAIVQSAPRTAHSICHGTSSLAIHFISPTIVAVPGMFPDMPSQTFTSILREFESNYDDEDDEDTISNNESDFLADILDDLEPSPGPSDVTWEVPSYSENDAISVSSSTDDSEASDVGTLRKSGLNGDSDTDINFNVPSPERLATKEIARYRPRCKEKNWGKLVFDAEALRRLYTSTALLNDDAMNGCAALLSDAFPNSQTVLFSTYDLAALRNESATETIWRYTRKLQFWTYPQWIIPIHRKHQVHWTVATVNHTTKTLELFDSLADALESERDIQDVLRFIETITTCAMKQGYELPSSSMASWTVTRLIVAPVQHNGYDCGVWVLSQIHAVLRGYRQTAITESNISKFRAHCLYFAMADASRCMLHLEIMDHYCISASRPEDSANGAYST</sequence>
<organism evidence="6 7">
    <name type="scientific">Armillaria ostoyae</name>
    <name type="common">Armillaria root rot fungus</name>
    <dbReference type="NCBI Taxonomy" id="47428"/>
    <lineage>
        <taxon>Eukaryota</taxon>
        <taxon>Fungi</taxon>
        <taxon>Dikarya</taxon>
        <taxon>Basidiomycota</taxon>
        <taxon>Agaricomycotina</taxon>
        <taxon>Agaricomycetes</taxon>
        <taxon>Agaricomycetidae</taxon>
        <taxon>Agaricales</taxon>
        <taxon>Marasmiineae</taxon>
        <taxon>Physalacriaceae</taxon>
        <taxon>Armillaria</taxon>
    </lineage>
</organism>
<protein>
    <recommendedName>
        <fullName evidence="5">Ubiquitin-like protease family profile domain-containing protein</fullName>
    </recommendedName>
</protein>
<dbReference type="Gene3D" id="3.40.395.10">
    <property type="entry name" value="Adenoviral Proteinase, Chain A"/>
    <property type="match status" value="1"/>
</dbReference>
<dbReference type="Proteomes" id="UP000219338">
    <property type="component" value="Unassembled WGS sequence"/>
</dbReference>
<reference evidence="7" key="1">
    <citation type="journal article" date="2017" name="Nat. Ecol. Evol.">
        <title>Genome expansion and lineage-specific genetic innovations in the forest pathogenic fungi Armillaria.</title>
        <authorList>
            <person name="Sipos G."/>
            <person name="Prasanna A.N."/>
            <person name="Walter M.C."/>
            <person name="O'Connor E."/>
            <person name="Balint B."/>
            <person name="Krizsan K."/>
            <person name="Kiss B."/>
            <person name="Hess J."/>
            <person name="Varga T."/>
            <person name="Slot J."/>
            <person name="Riley R."/>
            <person name="Boka B."/>
            <person name="Rigling D."/>
            <person name="Barry K."/>
            <person name="Lee J."/>
            <person name="Mihaltcheva S."/>
            <person name="LaButti K."/>
            <person name="Lipzen A."/>
            <person name="Waldron R."/>
            <person name="Moloney N.M."/>
            <person name="Sperisen C."/>
            <person name="Kredics L."/>
            <person name="Vagvoelgyi C."/>
            <person name="Patrignani A."/>
            <person name="Fitzpatrick D."/>
            <person name="Nagy I."/>
            <person name="Doyle S."/>
            <person name="Anderson J.B."/>
            <person name="Grigoriev I.V."/>
            <person name="Gueldener U."/>
            <person name="Muensterkoetter M."/>
            <person name="Nagy L.G."/>
        </authorList>
    </citation>
    <scope>NUCLEOTIDE SEQUENCE [LARGE SCALE GENOMIC DNA]</scope>
    <source>
        <strain evidence="7">C18/9</strain>
    </source>
</reference>
<dbReference type="GO" id="GO:0008234">
    <property type="term" value="F:cysteine-type peptidase activity"/>
    <property type="evidence" value="ECO:0007669"/>
    <property type="project" value="InterPro"/>
</dbReference>
<dbReference type="Pfam" id="PF02902">
    <property type="entry name" value="Peptidase_C48"/>
    <property type="match status" value="1"/>
</dbReference>
<keyword evidence="3" id="KW-0378">Hydrolase</keyword>
<dbReference type="OMA" id="KNEWIAR"/>
<feature type="region of interest" description="Disordered" evidence="4">
    <location>
        <begin position="1"/>
        <end position="25"/>
    </location>
</feature>
<dbReference type="GO" id="GO:0019783">
    <property type="term" value="F:ubiquitin-like protein peptidase activity"/>
    <property type="evidence" value="ECO:0007669"/>
    <property type="project" value="UniProtKB-ARBA"/>
</dbReference>
<evidence type="ECO:0000256" key="2">
    <source>
        <dbReference type="ARBA" id="ARBA00022670"/>
    </source>
</evidence>
<dbReference type="Pfam" id="PF18758">
    <property type="entry name" value="KDZ"/>
    <property type="match status" value="1"/>
</dbReference>
<dbReference type="InterPro" id="IPR003653">
    <property type="entry name" value="Peptidase_C48_C"/>
</dbReference>
<gene>
    <name evidence="6" type="ORF">ARMOST_07076</name>
</gene>
<evidence type="ECO:0000313" key="6">
    <source>
        <dbReference type="EMBL" id="SJL03719.1"/>
    </source>
</evidence>
<evidence type="ECO:0000256" key="1">
    <source>
        <dbReference type="ARBA" id="ARBA00005234"/>
    </source>
</evidence>
<feature type="domain" description="Ubiquitin-like protease family profile" evidence="5">
    <location>
        <begin position="1097"/>
        <end position="1267"/>
    </location>
</feature>
<feature type="compositionally biased region" description="Acidic residues" evidence="4">
    <location>
        <begin position="57"/>
        <end position="69"/>
    </location>
</feature>
<dbReference type="PROSITE" id="PS50600">
    <property type="entry name" value="ULP_PROTEASE"/>
    <property type="match status" value="1"/>
</dbReference>